<keyword evidence="1" id="KW-0812">Transmembrane</keyword>
<evidence type="ECO:0000313" key="2">
    <source>
        <dbReference type="EMBL" id="QDT45287.1"/>
    </source>
</evidence>
<proteinExistence type="predicted"/>
<dbReference type="OrthoDB" id="214920at2"/>
<dbReference type="EMBL" id="CP036269">
    <property type="protein sequence ID" value="QDT45287.1"/>
    <property type="molecule type" value="Genomic_DNA"/>
</dbReference>
<dbReference type="KEGG" id="gaz:Pan241w_54070"/>
<protein>
    <recommendedName>
        <fullName evidence="4">DUF4440 domain-containing protein</fullName>
    </recommendedName>
</protein>
<feature type="transmembrane region" description="Helical" evidence="1">
    <location>
        <begin position="33"/>
        <end position="50"/>
    </location>
</feature>
<keyword evidence="1" id="KW-0472">Membrane</keyword>
<keyword evidence="1" id="KW-1133">Transmembrane helix</keyword>
<evidence type="ECO:0008006" key="4">
    <source>
        <dbReference type="Google" id="ProtNLM"/>
    </source>
</evidence>
<organism evidence="2 3">
    <name type="scientific">Gimesia alba</name>
    <dbReference type="NCBI Taxonomy" id="2527973"/>
    <lineage>
        <taxon>Bacteria</taxon>
        <taxon>Pseudomonadati</taxon>
        <taxon>Planctomycetota</taxon>
        <taxon>Planctomycetia</taxon>
        <taxon>Planctomycetales</taxon>
        <taxon>Planctomycetaceae</taxon>
        <taxon>Gimesia</taxon>
    </lineage>
</organism>
<feature type="transmembrane region" description="Helical" evidence="1">
    <location>
        <begin position="7"/>
        <end position="27"/>
    </location>
</feature>
<keyword evidence="3" id="KW-1185">Reference proteome</keyword>
<sequence length="180" mass="20634">MWITETAIPPIIVCSIVAVILFVQWYLRRQTKYLAGAVVMVVLMFGFYILELNIITTRERVEADLYGLANAFQNKEKDTTLNYISPRADRLRQMVQIALNLITIDGELRITDVQTELRSENSVATTHFRANGAATFGSYSGRHPTRWELTWQKMGGEWKVTKARRLNPITGEELRPMALQ</sequence>
<dbReference type="RefSeq" id="WP_145221631.1">
    <property type="nucleotide sequence ID" value="NZ_CP036269.1"/>
</dbReference>
<name>A0A517RN27_9PLAN</name>
<evidence type="ECO:0000256" key="1">
    <source>
        <dbReference type="SAM" id="Phobius"/>
    </source>
</evidence>
<reference evidence="2 3" key="1">
    <citation type="submission" date="2019-02" db="EMBL/GenBank/DDBJ databases">
        <title>Deep-cultivation of Planctomycetes and their phenomic and genomic characterization uncovers novel biology.</title>
        <authorList>
            <person name="Wiegand S."/>
            <person name="Jogler M."/>
            <person name="Boedeker C."/>
            <person name="Pinto D."/>
            <person name="Vollmers J."/>
            <person name="Rivas-Marin E."/>
            <person name="Kohn T."/>
            <person name="Peeters S.H."/>
            <person name="Heuer A."/>
            <person name="Rast P."/>
            <person name="Oberbeckmann S."/>
            <person name="Bunk B."/>
            <person name="Jeske O."/>
            <person name="Meyerdierks A."/>
            <person name="Storesund J.E."/>
            <person name="Kallscheuer N."/>
            <person name="Luecker S."/>
            <person name="Lage O.M."/>
            <person name="Pohl T."/>
            <person name="Merkel B.J."/>
            <person name="Hornburger P."/>
            <person name="Mueller R.-W."/>
            <person name="Bruemmer F."/>
            <person name="Labrenz M."/>
            <person name="Spormann A.M."/>
            <person name="Op den Camp H."/>
            <person name="Overmann J."/>
            <person name="Amann R."/>
            <person name="Jetten M.S.M."/>
            <person name="Mascher T."/>
            <person name="Medema M.H."/>
            <person name="Devos D.P."/>
            <person name="Kaster A.-K."/>
            <person name="Ovreas L."/>
            <person name="Rohde M."/>
            <person name="Galperin M.Y."/>
            <person name="Jogler C."/>
        </authorList>
    </citation>
    <scope>NUCLEOTIDE SEQUENCE [LARGE SCALE GENOMIC DNA]</scope>
    <source>
        <strain evidence="2 3">Pan241w</strain>
    </source>
</reference>
<accession>A0A517RN27</accession>
<dbReference type="Proteomes" id="UP000317171">
    <property type="component" value="Chromosome"/>
</dbReference>
<dbReference type="AlphaFoldDB" id="A0A517RN27"/>
<evidence type="ECO:0000313" key="3">
    <source>
        <dbReference type="Proteomes" id="UP000317171"/>
    </source>
</evidence>
<gene>
    <name evidence="2" type="ORF">Pan241w_54070</name>
</gene>